<protein>
    <submittedName>
        <fullName evidence="1">Plexin-A4-like, partial</fullName>
    </submittedName>
</protein>
<organism evidence="1 2">
    <name type="scientific">Paramuricea clavata</name>
    <name type="common">Red gorgonian</name>
    <name type="synonym">Violescent sea-whip</name>
    <dbReference type="NCBI Taxonomy" id="317549"/>
    <lineage>
        <taxon>Eukaryota</taxon>
        <taxon>Metazoa</taxon>
        <taxon>Cnidaria</taxon>
        <taxon>Anthozoa</taxon>
        <taxon>Octocorallia</taxon>
        <taxon>Malacalcyonacea</taxon>
        <taxon>Plexauridae</taxon>
        <taxon>Paramuricea</taxon>
    </lineage>
</organism>
<dbReference type="SUPFAM" id="SSF48350">
    <property type="entry name" value="GTPase activation domain, GAP"/>
    <property type="match status" value="1"/>
</dbReference>
<dbReference type="Proteomes" id="UP001152795">
    <property type="component" value="Unassembled WGS sequence"/>
</dbReference>
<reference evidence="1" key="1">
    <citation type="submission" date="2020-04" db="EMBL/GenBank/DDBJ databases">
        <authorList>
            <person name="Alioto T."/>
            <person name="Alioto T."/>
            <person name="Gomez Garrido J."/>
        </authorList>
    </citation>
    <scope>NUCLEOTIDE SEQUENCE</scope>
    <source>
        <strain evidence="1">A484AB</strain>
    </source>
</reference>
<dbReference type="OrthoDB" id="125363at2759"/>
<dbReference type="GO" id="GO:0005886">
    <property type="term" value="C:plasma membrane"/>
    <property type="evidence" value="ECO:0007669"/>
    <property type="project" value="TreeGrafter"/>
</dbReference>
<keyword evidence="2" id="KW-1185">Reference proteome</keyword>
<gene>
    <name evidence="1" type="ORF">PACLA_8A073065</name>
</gene>
<evidence type="ECO:0000313" key="2">
    <source>
        <dbReference type="Proteomes" id="UP001152795"/>
    </source>
</evidence>
<dbReference type="EMBL" id="CACRXK020016611">
    <property type="protein sequence ID" value="CAB4030084.1"/>
    <property type="molecule type" value="Genomic_DNA"/>
</dbReference>
<evidence type="ECO:0000313" key="1">
    <source>
        <dbReference type="EMBL" id="CAB4030084.1"/>
    </source>
</evidence>
<dbReference type="InterPro" id="IPR013548">
    <property type="entry name" value="Plexin_cytoplasmic_RasGAP_dom"/>
</dbReference>
<dbReference type="GO" id="GO:0017154">
    <property type="term" value="F:semaphorin receptor activity"/>
    <property type="evidence" value="ECO:0007669"/>
    <property type="project" value="InterPro"/>
</dbReference>
<name>A0A6S7JIS4_PARCT</name>
<dbReference type="PANTHER" id="PTHR22625">
    <property type="entry name" value="PLEXIN"/>
    <property type="match status" value="1"/>
</dbReference>
<accession>A0A6S7JIS4</accession>
<dbReference type="GO" id="GO:0002116">
    <property type="term" value="C:semaphorin receptor complex"/>
    <property type="evidence" value="ECO:0007669"/>
    <property type="project" value="TreeGrafter"/>
</dbReference>
<proteinExistence type="predicted"/>
<dbReference type="InterPro" id="IPR031148">
    <property type="entry name" value="Plexin"/>
</dbReference>
<comment type="caution">
    <text evidence="1">The sequence shown here is derived from an EMBL/GenBank/DDBJ whole genome shotgun (WGS) entry which is preliminary data.</text>
</comment>
<dbReference type="GO" id="GO:0030334">
    <property type="term" value="P:regulation of cell migration"/>
    <property type="evidence" value="ECO:0007669"/>
    <property type="project" value="TreeGrafter"/>
</dbReference>
<dbReference type="AlphaFoldDB" id="A0A6S7JIS4"/>
<sequence>MLSEIYLTRLLSTKGTLQQYVDDMFDCIFPTFRKNERPPLPIKFLFDFLDDQAKELNITDPEVMHTWKNNSLPLRFWVNLIKNPNFLFDVNKAPIVDSCLSVIAQLFMDSCSVSEHILGKDSPSNKLLYAKEIPVYKQKVQSFYKDIANAPRLTDEEVKDFFTAHYIEDFNVDSALKELYKYAADYQDELQEALEDARYPQLASKLEHLVAIFTDD</sequence>
<dbReference type="InterPro" id="IPR008936">
    <property type="entry name" value="Rho_GTPase_activation_prot"/>
</dbReference>
<dbReference type="Gene3D" id="1.10.506.10">
    <property type="entry name" value="GTPase Activation - p120gap, domain 1"/>
    <property type="match status" value="1"/>
</dbReference>
<dbReference type="Pfam" id="PF08337">
    <property type="entry name" value="Plexin_cytopl"/>
    <property type="match status" value="1"/>
</dbReference>
<dbReference type="PANTHER" id="PTHR22625:SF70">
    <property type="entry name" value="PLEXIN A, ISOFORM A"/>
    <property type="match status" value="1"/>
</dbReference>